<dbReference type="PANTHER" id="PTHR43883">
    <property type="entry name" value="SLR0207 PROTEIN"/>
    <property type="match status" value="1"/>
</dbReference>
<reference evidence="2" key="1">
    <citation type="submission" date="2022-12" db="EMBL/GenBank/DDBJ databases">
        <title>Reference genome sequencing for broad-spectrum identification of bacterial and archaeal isolates by mass spectrometry.</title>
        <authorList>
            <person name="Sekiguchi Y."/>
            <person name="Tourlousse D.M."/>
        </authorList>
    </citation>
    <scope>NUCLEOTIDE SEQUENCE</scope>
    <source>
        <strain evidence="2">ASRB1</strain>
    </source>
</reference>
<evidence type="ECO:0000259" key="1">
    <source>
        <dbReference type="Pfam" id="PF01636"/>
    </source>
</evidence>
<dbReference type="SUPFAM" id="SSF52540">
    <property type="entry name" value="P-loop containing nucleoside triphosphate hydrolases"/>
    <property type="match status" value="1"/>
</dbReference>
<keyword evidence="3" id="KW-1185">Reference proteome</keyword>
<accession>A0A9W6D3R5</accession>
<organism evidence="2 3">
    <name type="scientific">Desulforhabdus amnigena</name>
    <dbReference type="NCBI Taxonomy" id="40218"/>
    <lineage>
        <taxon>Bacteria</taxon>
        <taxon>Pseudomonadati</taxon>
        <taxon>Thermodesulfobacteriota</taxon>
        <taxon>Syntrophobacteria</taxon>
        <taxon>Syntrophobacterales</taxon>
        <taxon>Syntrophobacteraceae</taxon>
        <taxon>Desulforhabdus</taxon>
    </lineage>
</organism>
<dbReference type="Gene3D" id="3.40.50.300">
    <property type="entry name" value="P-loop containing nucleotide triphosphate hydrolases"/>
    <property type="match status" value="1"/>
</dbReference>
<dbReference type="InterPro" id="IPR052732">
    <property type="entry name" value="Cell-binding_unc_protein"/>
</dbReference>
<dbReference type="Pfam" id="PF01636">
    <property type="entry name" value="APH"/>
    <property type="match status" value="1"/>
</dbReference>
<dbReference type="RefSeq" id="WP_281792759.1">
    <property type="nucleotide sequence ID" value="NZ_BSDR01000001.1"/>
</dbReference>
<dbReference type="PANTHER" id="PTHR43883:SF1">
    <property type="entry name" value="GLUCONOKINASE"/>
    <property type="match status" value="1"/>
</dbReference>
<evidence type="ECO:0000313" key="3">
    <source>
        <dbReference type="Proteomes" id="UP001144372"/>
    </source>
</evidence>
<dbReference type="Proteomes" id="UP001144372">
    <property type="component" value="Unassembled WGS sequence"/>
</dbReference>
<dbReference type="InterPro" id="IPR002575">
    <property type="entry name" value="Aminoglycoside_PTrfase"/>
</dbReference>
<comment type="caution">
    <text evidence="2">The sequence shown here is derived from an EMBL/GenBank/DDBJ whole genome shotgun (WGS) entry which is preliminary data.</text>
</comment>
<name>A0A9W6D3R5_9BACT</name>
<proteinExistence type="predicted"/>
<dbReference type="InterPro" id="IPR011009">
    <property type="entry name" value="Kinase-like_dom_sf"/>
</dbReference>
<dbReference type="Gene3D" id="3.90.1200.10">
    <property type="match status" value="1"/>
</dbReference>
<dbReference type="AlphaFoldDB" id="A0A9W6D3R5"/>
<gene>
    <name evidence="2" type="ORF">DAMNIGENAA_10750</name>
</gene>
<feature type="domain" description="Aminoglycoside phosphotransferase" evidence="1">
    <location>
        <begin position="128"/>
        <end position="279"/>
    </location>
</feature>
<dbReference type="EMBL" id="BSDR01000001">
    <property type="protein sequence ID" value="GLI33642.1"/>
    <property type="molecule type" value="Genomic_DNA"/>
</dbReference>
<sequence>MQHFERLCQAMADPALYPHPVSCLERRDTHISAVFLTGPWVYKLKKPVDFGFLDFRTLDARRHFCHQEVILNQRLSRGVYEGVVPIREDPQGRISLGGDGKTVEYAVKMKQLQDDDNLHMLLQKGLVHPEEMERLGRHLAEFYDRCDRNVTIDHFGHTEVIAINMEENFRQIEPYVDDVIQREPWEFIRQASRAFFENWADLFSGRVREGRIRDGHGDLRAEHIYFSDGIQIIDCIEFNDRFRYGDVVCDLAFLYMDMENLGHPEMSRIFLAAYAKEANDPGLYALLDFYAAYRAVVKLKVACLGLPSRGERSEKHAAALKQADAYLNLAYRYAIRFSRPTLWVFCGLPATGKSSLALQVSKALEIAVFQSDRIRKEEGVEHLPKAEVVPFAQGAYRPELRQRIYAKMLFRAQEELKKGHSVILDASYSHRKWREDVKQLAADLDTNVLFIECTCSEETMRERLKGRESRPGLSDARLQHLPEMVASFEPLEEAPPESLIQVRTEAPFFETFMSVLSKAYELKCLQVNNIL</sequence>
<dbReference type="Pfam" id="PF13671">
    <property type="entry name" value="AAA_33"/>
    <property type="match status" value="1"/>
</dbReference>
<dbReference type="SUPFAM" id="SSF56112">
    <property type="entry name" value="Protein kinase-like (PK-like)"/>
    <property type="match status" value="1"/>
</dbReference>
<evidence type="ECO:0000313" key="2">
    <source>
        <dbReference type="EMBL" id="GLI33642.1"/>
    </source>
</evidence>
<dbReference type="InterPro" id="IPR027417">
    <property type="entry name" value="P-loop_NTPase"/>
</dbReference>
<protein>
    <submittedName>
        <fullName evidence="2">Aminoglycoside phosphotransferase</fullName>
    </submittedName>
</protein>